<accession>A0A6J4JL38</accession>
<reference evidence="2" key="1">
    <citation type="submission" date="2020-02" db="EMBL/GenBank/DDBJ databases">
        <authorList>
            <person name="Meier V. D."/>
        </authorList>
    </citation>
    <scope>NUCLEOTIDE SEQUENCE</scope>
    <source>
        <strain evidence="2">AVDCRST_MAG56</strain>
    </source>
</reference>
<sequence>MNHQETNYRPHSLEDRTRTHSAFIPEDEESIRQKQEWHPLEHQESDRDKDHTYTGKTDADADNESTRNHDSDHAGDFRGAETGKHKHSGGGSDPGFGAFDRG</sequence>
<proteinExistence type="predicted"/>
<gene>
    <name evidence="2" type="ORF">AVDCRST_MAG56-3756</name>
</gene>
<feature type="compositionally biased region" description="Basic and acidic residues" evidence="1">
    <location>
        <begin position="30"/>
        <end position="83"/>
    </location>
</feature>
<protein>
    <submittedName>
        <fullName evidence="2">Uncharacterized protein</fullName>
    </submittedName>
</protein>
<name>A0A6J4JL38_9SPHI</name>
<dbReference type="EMBL" id="CADCTQ010000316">
    <property type="protein sequence ID" value="CAA9281308.1"/>
    <property type="molecule type" value="Genomic_DNA"/>
</dbReference>
<organism evidence="2">
    <name type="scientific">uncultured Cytophagales bacterium</name>
    <dbReference type="NCBI Taxonomy" id="158755"/>
    <lineage>
        <taxon>Bacteria</taxon>
        <taxon>Pseudomonadati</taxon>
        <taxon>Bacteroidota</taxon>
        <taxon>Sphingobacteriia</taxon>
        <taxon>Sphingobacteriales</taxon>
        <taxon>environmental samples</taxon>
    </lineage>
</organism>
<dbReference type="AlphaFoldDB" id="A0A6J4JL38"/>
<evidence type="ECO:0000256" key="1">
    <source>
        <dbReference type="SAM" id="MobiDB-lite"/>
    </source>
</evidence>
<feature type="region of interest" description="Disordered" evidence="1">
    <location>
        <begin position="1"/>
        <end position="102"/>
    </location>
</feature>
<feature type="compositionally biased region" description="Basic and acidic residues" evidence="1">
    <location>
        <begin position="1"/>
        <end position="18"/>
    </location>
</feature>
<evidence type="ECO:0000313" key="2">
    <source>
        <dbReference type="EMBL" id="CAA9281308.1"/>
    </source>
</evidence>